<organism evidence="1 2">
    <name type="scientific">Caerostris extrusa</name>
    <name type="common">Bark spider</name>
    <name type="synonym">Caerostris bankana</name>
    <dbReference type="NCBI Taxonomy" id="172846"/>
    <lineage>
        <taxon>Eukaryota</taxon>
        <taxon>Metazoa</taxon>
        <taxon>Ecdysozoa</taxon>
        <taxon>Arthropoda</taxon>
        <taxon>Chelicerata</taxon>
        <taxon>Arachnida</taxon>
        <taxon>Araneae</taxon>
        <taxon>Araneomorphae</taxon>
        <taxon>Entelegynae</taxon>
        <taxon>Araneoidea</taxon>
        <taxon>Araneidae</taxon>
        <taxon>Caerostris</taxon>
    </lineage>
</organism>
<proteinExistence type="predicted"/>
<sequence>MRRVLEKGGAVLQLERSNLSLWTGWEMDSRQEENVLVEGRTSSVIRGHLYRNTRDPFFVGCLKKLIEIVFIILRGRKLKCPEDKTGGRMAVIPDDVKCLQDKEQRCTTTRKKKNGWDYNSARDL</sequence>
<dbReference type="Proteomes" id="UP001054945">
    <property type="component" value="Unassembled WGS sequence"/>
</dbReference>
<comment type="caution">
    <text evidence="1">The sequence shown here is derived from an EMBL/GenBank/DDBJ whole genome shotgun (WGS) entry which is preliminary data.</text>
</comment>
<dbReference type="AlphaFoldDB" id="A0AAV4P3Q4"/>
<dbReference type="EMBL" id="BPLR01021564">
    <property type="protein sequence ID" value="GIX91178.1"/>
    <property type="molecule type" value="Genomic_DNA"/>
</dbReference>
<protein>
    <submittedName>
        <fullName evidence="1">Uncharacterized protein</fullName>
    </submittedName>
</protein>
<accession>A0AAV4P3Q4</accession>
<evidence type="ECO:0000313" key="1">
    <source>
        <dbReference type="EMBL" id="GIX91178.1"/>
    </source>
</evidence>
<reference evidence="1 2" key="1">
    <citation type="submission" date="2021-06" db="EMBL/GenBank/DDBJ databases">
        <title>Caerostris extrusa draft genome.</title>
        <authorList>
            <person name="Kono N."/>
            <person name="Arakawa K."/>
        </authorList>
    </citation>
    <scope>NUCLEOTIDE SEQUENCE [LARGE SCALE GENOMIC DNA]</scope>
</reference>
<gene>
    <name evidence="1" type="ORF">CEXT_537001</name>
</gene>
<keyword evidence="2" id="KW-1185">Reference proteome</keyword>
<name>A0AAV4P3Q4_CAEEX</name>
<evidence type="ECO:0000313" key="2">
    <source>
        <dbReference type="Proteomes" id="UP001054945"/>
    </source>
</evidence>